<evidence type="ECO:0000259" key="1">
    <source>
        <dbReference type="Pfam" id="PF07603"/>
    </source>
</evidence>
<feature type="domain" description="Lcl C-terminal" evidence="1">
    <location>
        <begin position="13"/>
        <end position="138"/>
    </location>
</feature>
<dbReference type="Proteomes" id="UP000594464">
    <property type="component" value="Chromosome"/>
</dbReference>
<sequence>MNSIERFIDNNDGTISDLESNLTWAKEDSWQAEQKWVTWDEAMEHAQNLSGIKFAGHKDWRLPTCDEAKTLFDPAWENTDKYDAKIGLNPIFPPGPLPTIWAHEAMIGNEGFILDLRNGEIRSLYKSKSGRMAARPVRETEKIIPLSER</sequence>
<evidence type="ECO:0000313" key="3">
    <source>
        <dbReference type="Proteomes" id="UP000594464"/>
    </source>
</evidence>
<reference evidence="3" key="1">
    <citation type="submission" date="2020-02" db="EMBL/GenBank/DDBJ databases">
        <title>Genomic and physiological characterization of two novel Nitrospinaceae genera.</title>
        <authorList>
            <person name="Mueller A.J."/>
            <person name="Jung M.-Y."/>
            <person name="Strachan C.R."/>
            <person name="Herbold C.W."/>
            <person name="Kirkegaard R.H."/>
            <person name="Daims H."/>
        </authorList>
    </citation>
    <scope>NUCLEOTIDE SEQUENCE [LARGE SCALE GENOMIC DNA]</scope>
</reference>
<dbReference type="AlphaFoldDB" id="A0A7T0G4R9"/>
<dbReference type="EMBL" id="CP048620">
    <property type="protein sequence ID" value="QPJ66664.1"/>
    <property type="molecule type" value="Genomic_DNA"/>
</dbReference>
<protein>
    <submittedName>
        <fullName evidence="2">DUF1566 domain-containing protein</fullName>
    </submittedName>
</protein>
<name>A0A7T0G4R9_9BACT</name>
<organism evidence="2 3">
    <name type="scientific">Candidatus Nitrohelix vancouverensis</name>
    <dbReference type="NCBI Taxonomy" id="2705534"/>
    <lineage>
        <taxon>Bacteria</taxon>
        <taxon>Pseudomonadati</taxon>
        <taxon>Nitrospinota/Tectimicrobiota group</taxon>
        <taxon>Nitrospinota</taxon>
        <taxon>Nitrospinia</taxon>
        <taxon>Nitrospinales</taxon>
        <taxon>Nitrospinaceae</taxon>
        <taxon>Candidatus Nitrohelix</taxon>
    </lineage>
</organism>
<dbReference type="InterPro" id="IPR011460">
    <property type="entry name" value="Lcl_C"/>
</dbReference>
<dbReference type="KEGG" id="nva:G3M78_15140"/>
<accession>A0A7T0G4R9</accession>
<gene>
    <name evidence="2" type="ORF">G3M78_15140</name>
</gene>
<evidence type="ECO:0000313" key="2">
    <source>
        <dbReference type="EMBL" id="QPJ66664.1"/>
    </source>
</evidence>
<proteinExistence type="predicted"/>
<dbReference type="Pfam" id="PF07603">
    <property type="entry name" value="Lcl_C"/>
    <property type="match status" value="1"/>
</dbReference>